<evidence type="ECO:0000259" key="5">
    <source>
        <dbReference type="PROSITE" id="PS50931"/>
    </source>
</evidence>
<dbReference type="SUPFAM" id="SSF46785">
    <property type="entry name" value="Winged helix' DNA-binding domain"/>
    <property type="match status" value="1"/>
</dbReference>
<gene>
    <name evidence="6" type="ORF">FB467_1147</name>
</gene>
<keyword evidence="7" id="KW-1185">Reference proteome</keyword>
<keyword evidence="4" id="KW-0804">Transcription</keyword>
<dbReference type="PROSITE" id="PS50931">
    <property type="entry name" value="HTH_LYSR"/>
    <property type="match status" value="1"/>
</dbReference>
<reference evidence="6 7" key="1">
    <citation type="submission" date="2019-06" db="EMBL/GenBank/DDBJ databases">
        <title>Sequencing the genomes of 1000 actinobacteria strains.</title>
        <authorList>
            <person name="Klenk H.-P."/>
        </authorList>
    </citation>
    <scope>NUCLEOTIDE SEQUENCE [LARGE SCALE GENOMIC DNA]</scope>
    <source>
        <strain evidence="6 7">DSM 12335</strain>
    </source>
</reference>
<protein>
    <submittedName>
        <fullName evidence="6">DNA-binding transcriptional LysR family regulator</fullName>
    </submittedName>
</protein>
<dbReference type="RefSeq" id="WP_141784236.1">
    <property type="nucleotide sequence ID" value="NZ_BAAAIK010000004.1"/>
</dbReference>
<dbReference type="InterPro" id="IPR036390">
    <property type="entry name" value="WH_DNA-bd_sf"/>
</dbReference>
<dbReference type="InterPro" id="IPR000847">
    <property type="entry name" value="LysR_HTH_N"/>
</dbReference>
<dbReference type="GO" id="GO:0003677">
    <property type="term" value="F:DNA binding"/>
    <property type="evidence" value="ECO:0007669"/>
    <property type="project" value="UniProtKB-KW"/>
</dbReference>
<name>A0A542YPN0_9MICO</name>
<dbReference type="Pfam" id="PF00126">
    <property type="entry name" value="HTH_1"/>
    <property type="match status" value="1"/>
</dbReference>
<evidence type="ECO:0000256" key="2">
    <source>
        <dbReference type="ARBA" id="ARBA00023015"/>
    </source>
</evidence>
<evidence type="ECO:0000313" key="6">
    <source>
        <dbReference type="EMBL" id="TQL50046.1"/>
    </source>
</evidence>
<dbReference type="Proteomes" id="UP000319516">
    <property type="component" value="Unassembled WGS sequence"/>
</dbReference>
<dbReference type="InterPro" id="IPR005119">
    <property type="entry name" value="LysR_subst-bd"/>
</dbReference>
<comment type="similarity">
    <text evidence="1">Belongs to the LysR transcriptional regulatory family.</text>
</comment>
<evidence type="ECO:0000256" key="3">
    <source>
        <dbReference type="ARBA" id="ARBA00023125"/>
    </source>
</evidence>
<dbReference type="Gene3D" id="1.10.10.10">
    <property type="entry name" value="Winged helix-like DNA-binding domain superfamily/Winged helix DNA-binding domain"/>
    <property type="match status" value="1"/>
</dbReference>
<evidence type="ECO:0000256" key="4">
    <source>
        <dbReference type="ARBA" id="ARBA00023163"/>
    </source>
</evidence>
<dbReference type="InterPro" id="IPR036388">
    <property type="entry name" value="WH-like_DNA-bd_sf"/>
</dbReference>
<dbReference type="AlphaFoldDB" id="A0A542YPN0"/>
<dbReference type="EMBL" id="VFOP01000001">
    <property type="protein sequence ID" value="TQL50046.1"/>
    <property type="molecule type" value="Genomic_DNA"/>
</dbReference>
<keyword evidence="3 6" id="KW-0238">DNA-binding</keyword>
<dbReference type="OrthoDB" id="4131546at2"/>
<feature type="domain" description="HTH lysR-type" evidence="5">
    <location>
        <begin position="1"/>
        <end position="58"/>
    </location>
</feature>
<dbReference type="SUPFAM" id="SSF53850">
    <property type="entry name" value="Periplasmic binding protein-like II"/>
    <property type="match status" value="1"/>
</dbReference>
<evidence type="ECO:0000256" key="1">
    <source>
        <dbReference type="ARBA" id="ARBA00009437"/>
    </source>
</evidence>
<keyword evidence="2" id="KW-0805">Transcription regulation</keyword>
<accession>A0A542YPN0</accession>
<organism evidence="6 7">
    <name type="scientific">Ornithinicoccus hortensis</name>
    <dbReference type="NCBI Taxonomy" id="82346"/>
    <lineage>
        <taxon>Bacteria</taxon>
        <taxon>Bacillati</taxon>
        <taxon>Actinomycetota</taxon>
        <taxon>Actinomycetes</taxon>
        <taxon>Micrococcales</taxon>
        <taxon>Intrasporangiaceae</taxon>
        <taxon>Ornithinicoccus</taxon>
    </lineage>
</organism>
<comment type="caution">
    <text evidence="6">The sequence shown here is derived from an EMBL/GenBank/DDBJ whole genome shotgun (WGS) entry which is preliminary data.</text>
</comment>
<sequence>MDVRHLDLLRELAERGSVTAVARATHRTPSAVSQQLQTAQRELGARLVEPAGRGVRLTEAGELLARRAVDVATVLADVRAEWDAYLDDPSGTVSVMALPSAGEFLLPGALVRLEGSGIRVRCHDADVAEADWAAMTNDHDIVIGHSLRGHRPLGTVELLVTPIVREPLDIALPAHHPLAVNRAVRPSDLLTERWIGVPVGFPFDTVREAVEESIGAPLQVHQRVRDNRLVEALVAAGQGVAVLPRFTTRPREDVVLRPLAGIDTGRYIVAIQRPDRARRLAVRRTMEEIGQVAEGLRGAAGTSLAE</sequence>
<dbReference type="GO" id="GO:0003700">
    <property type="term" value="F:DNA-binding transcription factor activity"/>
    <property type="evidence" value="ECO:0007669"/>
    <property type="project" value="InterPro"/>
</dbReference>
<proteinExistence type="inferred from homology"/>
<dbReference type="PANTHER" id="PTHR30346:SF29">
    <property type="entry name" value="LYSR SUBSTRATE-BINDING"/>
    <property type="match status" value="1"/>
</dbReference>
<evidence type="ECO:0000313" key="7">
    <source>
        <dbReference type="Proteomes" id="UP000319516"/>
    </source>
</evidence>
<dbReference type="Pfam" id="PF03466">
    <property type="entry name" value="LysR_substrate"/>
    <property type="match status" value="1"/>
</dbReference>
<dbReference type="Gene3D" id="3.40.190.10">
    <property type="entry name" value="Periplasmic binding protein-like II"/>
    <property type="match status" value="2"/>
</dbReference>
<dbReference type="PANTHER" id="PTHR30346">
    <property type="entry name" value="TRANSCRIPTIONAL DUAL REGULATOR HCAR-RELATED"/>
    <property type="match status" value="1"/>
</dbReference>
<dbReference type="GO" id="GO:0032993">
    <property type="term" value="C:protein-DNA complex"/>
    <property type="evidence" value="ECO:0007669"/>
    <property type="project" value="TreeGrafter"/>
</dbReference>